<feature type="domain" description="DUF7959" evidence="4">
    <location>
        <begin position="1145"/>
        <end position="1221"/>
    </location>
</feature>
<proteinExistence type="predicted"/>
<keyword evidence="2" id="KW-0472">Membrane</keyword>
<feature type="domain" description="LolA-like" evidence="3">
    <location>
        <begin position="650"/>
        <end position="836"/>
    </location>
</feature>
<feature type="transmembrane region" description="Helical" evidence="2">
    <location>
        <begin position="625"/>
        <end position="645"/>
    </location>
</feature>
<protein>
    <submittedName>
        <fullName evidence="5">Uncharacterized protein</fullName>
    </submittedName>
</protein>
<feature type="transmembrane region" description="Helical" evidence="2">
    <location>
        <begin position="1255"/>
        <end position="1278"/>
    </location>
</feature>
<accession>C3ZJY0</accession>
<dbReference type="EMBL" id="GG666634">
    <property type="protein sequence ID" value="EEN47147.1"/>
    <property type="molecule type" value="Genomic_DNA"/>
</dbReference>
<feature type="region of interest" description="Disordered" evidence="1">
    <location>
        <begin position="1289"/>
        <end position="1322"/>
    </location>
</feature>
<dbReference type="STRING" id="7739.C3ZJY0"/>
<keyword evidence="2" id="KW-1133">Transmembrane helix</keyword>
<evidence type="ECO:0000313" key="5">
    <source>
        <dbReference type="EMBL" id="EEN47147.1"/>
    </source>
</evidence>
<dbReference type="eggNOG" id="ENOG502R89Q">
    <property type="taxonomic scope" value="Eukaryota"/>
</dbReference>
<feature type="transmembrane region" description="Helical" evidence="2">
    <location>
        <begin position="551"/>
        <end position="574"/>
    </location>
</feature>
<sequence length="1322" mass="147969">MAGGNYGYQIYNYRTNEIYDIQGVACVQQQTVNGQQVTMPGPCLNTLCVTESMGDDNTFLVGHKLENGTLHMFSTAQALWFDASRLPITYVGEDEIRGIPVQHWRQCNFINKWSSTFTVDYYWSKPVAWVSASGPAAPSVPVRVVVQGQGCSPTAATCSRRRAFRRQYEFVFFRPTLTVDGKIFQPPENVLCLNEKLSLSLPPLPDRYAVRTEYLTNIPSAGGYQTVIAYYDTWYDYGYKLSRMDFLVNFEIPVRTIQDFNTGIEYQILPTTGNCSVTPITNQTWDTVFTDPNHVRMRNPFEWFMTDKYPPFYQGKQMTRGMRTDVWLAARADWPPSNPMQSEFTYYYSSAEYQHYMGSLEQRRVPIKLQIRVNPINSASADKANIFTWNYFKFVEEHPYIWVFDTTQCFPESNKVNIMFTVPADYKAAFQLSETLARDVFLYELARVMTVSPLRIQNLGFTYTSTSDVTVKFTLLGVPPVTGNVAVVKPQTSLDVARTLLKNAIDTNSFRVTIQLQNVLTVVVPASPGTIVENAIFDNQSSTLIGFSGGAMAGLAIGLLIVTIALGLGLMFLLQRGFDGGSKAPAVARSGGGNSAPTEEKVPGGLPTQMETIEVPTDRNQMRRLLLYLAAAVQCACVLGQLQGWPDANICSPGPNTTVPLPTIPTSFQTIIEITIDAVDGQPKKTIEMWEFFDSTYNRGVIGIMAGGNYGYQIYNYQTNEIYDIQGLACVQQQTVNGQTVTMPGPCMNMVCITETMSDDNTFLVGHKLENGTLHMFSTAQALWFDASRLPITYVGEDEIRGIPVQHWRQCNFINKWSSTFTVDYYWSKPVTWVTASGPAAPSVPVRVVVQGQGCSPTAATCSRRRPFKRQYEFVFFRPKVLVDGKMFQPPENVLCLNEKLSLSLPPLPDRYAVRTEYLTNIPSAEGYETVIAYYDTWYDYGYKLSRMDFLVNFEIPVQTIQDFNTGIEYQILPTTGNCSVTPITNQTWDTVFTDPNHVRMRNPFEWFMTDKYPPFYQGKQMTRGMRTDVWLAARADWPPSNPMQSEFTYYYSSAEYQHYMGSLEQRRVPIKLQIRVNPINSASADKANIFTWNYFKFVEEHPYIWVFDTTQCFPESNKVNIMFTVPADYKAAFQLSETLARDVFLYELARVMTVSPLRIQNLGFTYTSTSDVTVKFTLLGVPPVTGNVAVVKPQTSLDVARTLLKNAIDTNSFQVTIQLQNVLTVVVPASPGTIVENVIFDNQSSKLIGFSGGAMAGAALGLLIVTIALGLGLMFLLQRGFGGGSKAPAVARSGGGNSAPTEEKVPGGLDNIDNPNYSSTA</sequence>
<evidence type="ECO:0000259" key="4">
    <source>
        <dbReference type="Pfam" id="PF25899"/>
    </source>
</evidence>
<feature type="domain" description="DUF7959" evidence="4">
    <location>
        <begin position="441"/>
        <end position="517"/>
    </location>
</feature>
<dbReference type="PANTHER" id="PTHR36902">
    <property type="entry name" value="ENRICHED IN SURFACE-LABELED PROTEOME PROTEIN 9"/>
    <property type="match status" value="1"/>
</dbReference>
<evidence type="ECO:0000259" key="3">
    <source>
        <dbReference type="Pfam" id="PF25898"/>
    </source>
</evidence>
<dbReference type="InterPro" id="IPR058831">
    <property type="entry name" value="LolA-like_dom_2nd"/>
</dbReference>
<organism>
    <name type="scientific">Branchiostoma floridae</name>
    <name type="common">Florida lancelet</name>
    <name type="synonym">Amphioxus</name>
    <dbReference type="NCBI Taxonomy" id="7739"/>
    <lineage>
        <taxon>Eukaryota</taxon>
        <taxon>Metazoa</taxon>
        <taxon>Chordata</taxon>
        <taxon>Cephalochordata</taxon>
        <taxon>Leptocardii</taxon>
        <taxon>Amphioxiformes</taxon>
        <taxon>Branchiostomatidae</taxon>
        <taxon>Branchiostoma</taxon>
    </lineage>
</organism>
<name>C3ZJY0_BRAFL</name>
<evidence type="ECO:0000256" key="1">
    <source>
        <dbReference type="SAM" id="MobiDB-lite"/>
    </source>
</evidence>
<dbReference type="PANTHER" id="PTHR36902:SF1">
    <property type="entry name" value="ENRICHED IN SURFACE-LABELED PROTEOME PROTEIN 9"/>
    <property type="match status" value="1"/>
</dbReference>
<reference evidence="5" key="1">
    <citation type="journal article" date="2008" name="Nature">
        <title>The amphioxus genome and the evolution of the chordate karyotype.</title>
        <authorList>
            <consortium name="US DOE Joint Genome Institute (JGI-PGF)"/>
            <person name="Putnam N.H."/>
            <person name="Butts T."/>
            <person name="Ferrier D.E.K."/>
            <person name="Furlong R.F."/>
            <person name="Hellsten U."/>
            <person name="Kawashima T."/>
            <person name="Robinson-Rechavi M."/>
            <person name="Shoguchi E."/>
            <person name="Terry A."/>
            <person name="Yu J.-K."/>
            <person name="Benito-Gutierrez E.L."/>
            <person name="Dubchak I."/>
            <person name="Garcia-Fernandez J."/>
            <person name="Gibson-Brown J.J."/>
            <person name="Grigoriev I.V."/>
            <person name="Horton A.C."/>
            <person name="de Jong P.J."/>
            <person name="Jurka J."/>
            <person name="Kapitonov V.V."/>
            <person name="Kohara Y."/>
            <person name="Kuroki Y."/>
            <person name="Lindquist E."/>
            <person name="Lucas S."/>
            <person name="Osoegawa K."/>
            <person name="Pennacchio L.A."/>
            <person name="Salamov A.A."/>
            <person name="Satou Y."/>
            <person name="Sauka-Spengler T."/>
            <person name="Schmutz J."/>
            <person name="Shin-I T."/>
            <person name="Toyoda A."/>
            <person name="Bronner-Fraser M."/>
            <person name="Fujiyama A."/>
            <person name="Holland L.Z."/>
            <person name="Holland P.W.H."/>
            <person name="Satoh N."/>
            <person name="Rokhsar D.S."/>
        </authorList>
    </citation>
    <scope>NUCLEOTIDE SEQUENCE [LARGE SCALE GENOMIC DNA]</scope>
    <source>
        <strain evidence="5">S238N-H82</strain>
        <tissue evidence="5">Testes</tissue>
    </source>
</reference>
<feature type="domain" description="LolA-like" evidence="3">
    <location>
        <begin position="187"/>
        <end position="410"/>
    </location>
</feature>
<evidence type="ECO:0000256" key="2">
    <source>
        <dbReference type="SAM" id="Phobius"/>
    </source>
</evidence>
<dbReference type="Pfam" id="PF25898">
    <property type="entry name" value="LolA_2nd_metazoa"/>
    <property type="match status" value="3"/>
</dbReference>
<keyword evidence="2" id="KW-0812">Transmembrane</keyword>
<dbReference type="Pfam" id="PF25899">
    <property type="entry name" value="DUF7959"/>
    <property type="match status" value="2"/>
</dbReference>
<dbReference type="InParanoid" id="C3ZJY0"/>
<gene>
    <name evidence="5" type="ORF">BRAFLDRAFT_131134</name>
</gene>
<feature type="domain" description="LolA-like" evidence="3">
    <location>
        <begin position="891"/>
        <end position="1114"/>
    </location>
</feature>
<feature type="region of interest" description="Disordered" evidence="1">
    <location>
        <begin position="585"/>
        <end position="606"/>
    </location>
</feature>
<dbReference type="InterPro" id="IPR058265">
    <property type="entry name" value="DUF7959"/>
</dbReference>